<feature type="transmembrane region" description="Helical" evidence="1">
    <location>
        <begin position="66"/>
        <end position="87"/>
    </location>
</feature>
<dbReference type="AlphaFoldDB" id="A0A5N0DTN9"/>
<keyword evidence="1" id="KW-0472">Membrane</keyword>
<evidence type="ECO:0000256" key="1">
    <source>
        <dbReference type="SAM" id="Phobius"/>
    </source>
</evidence>
<gene>
    <name evidence="2" type="ORF">F3087_43775</name>
</gene>
<sequence length="411" mass="44874">MAATIGLLVSVVVLRTPACYVYECREGLVSFGFSAGLIVVGVSGTLVVTAVLIDRAARLGRPQFKWAKLAMAGVLVSSCSGGTLLAVDGPGKPSLFRESRDIQRALAQMPGVQRVSTESAANFSAIVVLTEEASAQQTAAVIEGFRDRIAAAPDFRRWRTDIEFRRLDDSFKAGNEGFATAAARAAEWHALIRAFPEAQVAWTYNWAYFADMFLGPGDLISEGTFGAGAISLKPLRTNDFDAIGAAYRRLIREFPDLGSAKWEIGYSAPARRLLQMNHRYPTEAELSAWQRLGEDHDPPRDVVMSSEFARPSSSPTVPGVTEQLRSEDFDDAKVLAEKHLPILAELRTPIAYLATTSSTDSLGSSGVRSLYNGNQPPYDRSVQITVSGCDRHTYYHRNPAEQALALRYENC</sequence>
<evidence type="ECO:0000313" key="2">
    <source>
        <dbReference type="EMBL" id="KAA8879680.1"/>
    </source>
</evidence>
<organism evidence="2 3">
    <name type="scientific">Nocardia colli</name>
    <dbReference type="NCBI Taxonomy" id="2545717"/>
    <lineage>
        <taxon>Bacteria</taxon>
        <taxon>Bacillati</taxon>
        <taxon>Actinomycetota</taxon>
        <taxon>Actinomycetes</taxon>
        <taxon>Mycobacteriales</taxon>
        <taxon>Nocardiaceae</taxon>
        <taxon>Nocardia</taxon>
    </lineage>
</organism>
<dbReference type="CDD" id="cd00371">
    <property type="entry name" value="HMA"/>
    <property type="match status" value="1"/>
</dbReference>
<dbReference type="EMBL" id="VXLC01000045">
    <property type="protein sequence ID" value="KAA8879680.1"/>
    <property type="molecule type" value="Genomic_DNA"/>
</dbReference>
<name>A0A5N0DTN9_9NOCA</name>
<keyword evidence="1" id="KW-1133">Transmembrane helix</keyword>
<dbReference type="Proteomes" id="UP000323876">
    <property type="component" value="Unassembled WGS sequence"/>
</dbReference>
<evidence type="ECO:0000313" key="3">
    <source>
        <dbReference type="Proteomes" id="UP000323876"/>
    </source>
</evidence>
<dbReference type="OrthoDB" id="4541470at2"/>
<accession>A0A5N0DTN9</accession>
<feature type="transmembrane region" description="Helical" evidence="1">
    <location>
        <begin position="31"/>
        <end position="54"/>
    </location>
</feature>
<keyword evidence="1" id="KW-0812">Transmembrane</keyword>
<reference evidence="2 3" key="1">
    <citation type="submission" date="2019-09" db="EMBL/GenBank/DDBJ databases">
        <authorList>
            <person name="Wang X."/>
        </authorList>
    </citation>
    <scope>NUCLEOTIDE SEQUENCE [LARGE SCALE GENOMIC DNA]</scope>
    <source>
        <strain evidence="2 3">CICC 11023</strain>
    </source>
</reference>
<keyword evidence="3" id="KW-1185">Reference proteome</keyword>
<dbReference type="GO" id="GO:0046872">
    <property type="term" value="F:metal ion binding"/>
    <property type="evidence" value="ECO:0007669"/>
    <property type="project" value="InterPro"/>
</dbReference>
<dbReference type="InterPro" id="IPR006121">
    <property type="entry name" value="HMA_dom"/>
</dbReference>
<proteinExistence type="predicted"/>
<dbReference type="RefSeq" id="WP_150408108.1">
    <property type="nucleotide sequence ID" value="NZ_VXLC01000045.1"/>
</dbReference>
<protein>
    <submittedName>
        <fullName evidence="2">Uncharacterized protein</fullName>
    </submittedName>
</protein>
<comment type="caution">
    <text evidence="2">The sequence shown here is derived from an EMBL/GenBank/DDBJ whole genome shotgun (WGS) entry which is preliminary data.</text>
</comment>